<gene>
    <name evidence="13" type="ORF">AAK873_10805</name>
</gene>
<keyword evidence="2 8" id="KW-0813">Transport</keyword>
<dbReference type="PROSITE" id="PS52016">
    <property type="entry name" value="TONB_DEPENDENT_REC_3"/>
    <property type="match status" value="1"/>
</dbReference>
<evidence type="ECO:0000259" key="11">
    <source>
        <dbReference type="Pfam" id="PF00593"/>
    </source>
</evidence>
<evidence type="ECO:0000256" key="4">
    <source>
        <dbReference type="ARBA" id="ARBA00022692"/>
    </source>
</evidence>
<dbReference type="InterPro" id="IPR008969">
    <property type="entry name" value="CarboxyPept-like_regulatory"/>
</dbReference>
<dbReference type="SUPFAM" id="SSF49464">
    <property type="entry name" value="Carboxypeptidase regulatory domain-like"/>
    <property type="match status" value="1"/>
</dbReference>
<dbReference type="SUPFAM" id="SSF56935">
    <property type="entry name" value="Porins"/>
    <property type="match status" value="1"/>
</dbReference>
<feature type="signal peptide" evidence="10">
    <location>
        <begin position="1"/>
        <end position="19"/>
    </location>
</feature>
<keyword evidence="7 8" id="KW-0998">Cell outer membrane</keyword>
<evidence type="ECO:0000256" key="3">
    <source>
        <dbReference type="ARBA" id="ARBA00022452"/>
    </source>
</evidence>
<dbReference type="InterPro" id="IPR039426">
    <property type="entry name" value="TonB-dep_rcpt-like"/>
</dbReference>
<comment type="subcellular location">
    <subcellularLocation>
        <location evidence="1 8">Cell outer membrane</location>
        <topology evidence="1 8">Multi-pass membrane protein</topology>
    </subcellularLocation>
</comment>
<dbReference type="Gene3D" id="2.40.170.20">
    <property type="entry name" value="TonB-dependent receptor, beta-barrel domain"/>
    <property type="match status" value="1"/>
</dbReference>
<evidence type="ECO:0000256" key="2">
    <source>
        <dbReference type="ARBA" id="ARBA00022448"/>
    </source>
</evidence>
<feature type="domain" description="TonB-dependent receptor-like beta-barrel" evidence="11">
    <location>
        <begin position="475"/>
        <end position="941"/>
    </location>
</feature>
<evidence type="ECO:0000256" key="1">
    <source>
        <dbReference type="ARBA" id="ARBA00004571"/>
    </source>
</evidence>
<keyword evidence="5 9" id="KW-0798">TonB box</keyword>
<keyword evidence="13" id="KW-0675">Receptor</keyword>
<dbReference type="Proteomes" id="UP001565200">
    <property type="component" value="Unassembled WGS sequence"/>
</dbReference>
<keyword evidence="6 8" id="KW-0472">Membrane</keyword>
<dbReference type="NCBIfam" id="TIGR04057">
    <property type="entry name" value="SusC_RagA_signa"/>
    <property type="match status" value="1"/>
</dbReference>
<feature type="domain" description="TonB-dependent receptor plug" evidence="12">
    <location>
        <begin position="114"/>
        <end position="221"/>
    </location>
</feature>
<evidence type="ECO:0000256" key="6">
    <source>
        <dbReference type="ARBA" id="ARBA00023136"/>
    </source>
</evidence>
<name>A0ABV4CXM3_9BACT</name>
<evidence type="ECO:0000256" key="7">
    <source>
        <dbReference type="ARBA" id="ARBA00023237"/>
    </source>
</evidence>
<proteinExistence type="inferred from homology"/>
<evidence type="ECO:0000313" key="13">
    <source>
        <dbReference type="EMBL" id="MEY8246101.1"/>
    </source>
</evidence>
<dbReference type="InterPro" id="IPR000531">
    <property type="entry name" value="Beta-barrel_TonB"/>
</dbReference>
<dbReference type="Gene3D" id="2.170.130.10">
    <property type="entry name" value="TonB-dependent receptor, plug domain"/>
    <property type="match status" value="1"/>
</dbReference>
<dbReference type="RefSeq" id="WP_369863680.1">
    <property type="nucleotide sequence ID" value="NZ_JBCLPP010000032.1"/>
</dbReference>
<keyword evidence="10" id="KW-0732">Signal</keyword>
<dbReference type="Pfam" id="PF00593">
    <property type="entry name" value="TonB_dep_Rec_b-barrel"/>
    <property type="match status" value="1"/>
</dbReference>
<keyword evidence="3 8" id="KW-1134">Transmembrane beta strand</keyword>
<keyword evidence="4 8" id="KW-0812">Transmembrane</keyword>
<reference evidence="13 14" key="1">
    <citation type="submission" date="2024-03" db="EMBL/GenBank/DDBJ databases">
        <title>Mouse gut bacterial collection (mGBC) of GemPharmatech.</title>
        <authorList>
            <person name="He Y."/>
            <person name="Dong L."/>
            <person name="Wu D."/>
            <person name="Gao X."/>
            <person name="Lin Z."/>
        </authorList>
    </citation>
    <scope>NUCLEOTIDE SEQUENCE [LARGE SCALE GENOMIC DNA]</scope>
    <source>
        <strain evidence="13 14">54-13</strain>
    </source>
</reference>
<protein>
    <submittedName>
        <fullName evidence="13">TonB-dependent receptor</fullName>
    </submittedName>
</protein>
<dbReference type="Gene3D" id="2.60.40.1120">
    <property type="entry name" value="Carboxypeptidase-like, regulatory domain"/>
    <property type="match status" value="1"/>
</dbReference>
<comment type="caution">
    <text evidence="13">The sequence shown here is derived from an EMBL/GenBank/DDBJ whole genome shotgun (WGS) entry which is preliminary data.</text>
</comment>
<dbReference type="InterPro" id="IPR023997">
    <property type="entry name" value="TonB-dep_OMP_SusC/RagA_CS"/>
</dbReference>
<dbReference type="NCBIfam" id="TIGR04056">
    <property type="entry name" value="OMP_RagA_SusC"/>
    <property type="match status" value="1"/>
</dbReference>
<keyword evidence="14" id="KW-1185">Reference proteome</keyword>
<evidence type="ECO:0000313" key="14">
    <source>
        <dbReference type="Proteomes" id="UP001565200"/>
    </source>
</evidence>
<organism evidence="13 14">
    <name type="scientific">Heminiphilus faecis</name>
    <dbReference type="NCBI Taxonomy" id="2601703"/>
    <lineage>
        <taxon>Bacteria</taxon>
        <taxon>Pseudomonadati</taxon>
        <taxon>Bacteroidota</taxon>
        <taxon>Bacteroidia</taxon>
        <taxon>Bacteroidales</taxon>
        <taxon>Muribaculaceae</taxon>
        <taxon>Heminiphilus</taxon>
    </lineage>
</organism>
<dbReference type="InterPro" id="IPR023996">
    <property type="entry name" value="TonB-dep_OMP_SusC/RagA"/>
</dbReference>
<dbReference type="InterPro" id="IPR036942">
    <property type="entry name" value="Beta-barrel_TonB_sf"/>
</dbReference>
<dbReference type="InterPro" id="IPR012910">
    <property type="entry name" value="Plug_dom"/>
</dbReference>
<feature type="chain" id="PRO_5047419276" evidence="10">
    <location>
        <begin position="20"/>
        <end position="1076"/>
    </location>
</feature>
<accession>A0ABV4CXM3</accession>
<evidence type="ECO:0000256" key="10">
    <source>
        <dbReference type="SAM" id="SignalP"/>
    </source>
</evidence>
<dbReference type="EMBL" id="JBCLPP010000032">
    <property type="protein sequence ID" value="MEY8246101.1"/>
    <property type="molecule type" value="Genomic_DNA"/>
</dbReference>
<evidence type="ECO:0000256" key="9">
    <source>
        <dbReference type="RuleBase" id="RU003357"/>
    </source>
</evidence>
<sequence>MKKVFLLLFALLTVVTASAQMRTVKGQVVYAGDGEPLAGATILPVGGSGMGTATDVDGHFTISVDRSVSKIKVSYVGMSTQEVDITDAPMLIKLHNSENNLDEVMVVAYGTAKKSAYTGSASVVNAAEIQDRLVTDVTKVLAGTVAGVQLQSTTGQPGSEPTVRIRGVGSINASTSPLYVVDGIPYDGGMRSINPQDVESITVLKDAASAALYGARGANGVILVTTKKGRAGEAKITFDARWGANSRMIPNYDVITDPDEYVLDFYNSRRNYVLSMGYDEDFAHNWSVNGINAGPGTSNIFGYQMYTIPEGESLILPDGTMNPNATLGYKDATNYFIPDDWQKGTYHDGFRQEYNLSVSGGTDRFNYMVSASYLTDEGIIKESNYDRLATRATAEYQAKKWLKIGTNLSYTYEAMNSPQSQQSTGQSGNASYVANFIAPIYPMFIRDVDGNIVCDPITGNKLYDFGMRGTGTVLPGNDTKWRYSRSFLAGGNPTGTLIYDKSEYLYDVFNGKWFAQLTPIDGLTLTGTAGYYLRNRRFNYLANSKYGQLANYGGQIQQLSTRTSSINLQGLANYRKTFAEVHDVDILVGYESYELQVDEMGGEGMNIFNNNNHTLSNIIDEKDVYGSQDNYATRGIFGRVNYSYDGRYYGSVSYRRDASSRFLPSHRWGNFWSVSAAWDISKEKFMEDFVNVDMLKFKASFGQQGNDGIGNDYAYINQYNQAGADGVWSVGTLYYKGNPDLTWETSNSFNTGFDFSFWQGKLSGTLEYFLRQTSDMLYYRPTGPSLGFSSMPMNVGSMRNSGLELELIYRPIETRHITWDVNFNLTYVRNKVIKLAPELNGTWISGSRIYEEGKSMYQLYLVKYAGVDPENGDALYWAMKSDGTEEATSDYNLAYSGNAARGYVANRQSTGNILPPVYGGFGTSLSAYGVDFSIQCGYQLGGKIMDYGYQLLMHGANSSDKGTAMHVDSRNAWTPENPNTDVPRLDWGAQYTNRTSDRWLEKSDYFSINNITLGYTLPAAFTQKFGIEAVRVYGAADNVALWSARKGLDPRQSYVQSAAGYYASLRTVSGGIKVTF</sequence>
<evidence type="ECO:0000259" key="12">
    <source>
        <dbReference type="Pfam" id="PF07715"/>
    </source>
</evidence>
<dbReference type="InterPro" id="IPR037066">
    <property type="entry name" value="Plug_dom_sf"/>
</dbReference>
<dbReference type="Pfam" id="PF07715">
    <property type="entry name" value="Plug"/>
    <property type="match status" value="1"/>
</dbReference>
<dbReference type="Pfam" id="PF13715">
    <property type="entry name" value="CarbopepD_reg_2"/>
    <property type="match status" value="1"/>
</dbReference>
<evidence type="ECO:0000256" key="5">
    <source>
        <dbReference type="ARBA" id="ARBA00023077"/>
    </source>
</evidence>
<evidence type="ECO:0000256" key="8">
    <source>
        <dbReference type="PROSITE-ProRule" id="PRU01360"/>
    </source>
</evidence>
<comment type="similarity">
    <text evidence="8 9">Belongs to the TonB-dependent receptor family.</text>
</comment>